<reference evidence="4 5" key="1">
    <citation type="submission" date="2020-08" db="EMBL/GenBank/DDBJ databases">
        <title>Sequencing the genomes of 1000 actinobacteria strains.</title>
        <authorList>
            <person name="Klenk H.-P."/>
        </authorList>
    </citation>
    <scope>NUCLEOTIDE SEQUENCE [LARGE SCALE GENOMIC DNA]</scope>
    <source>
        <strain evidence="4 5">DSM 45258</strain>
    </source>
</reference>
<organism evidence="4 5">
    <name type="scientific">Hoyosella altamirensis</name>
    <dbReference type="NCBI Taxonomy" id="616997"/>
    <lineage>
        <taxon>Bacteria</taxon>
        <taxon>Bacillati</taxon>
        <taxon>Actinomycetota</taxon>
        <taxon>Actinomycetes</taxon>
        <taxon>Mycobacteriales</taxon>
        <taxon>Hoyosellaceae</taxon>
        <taxon>Hoyosella</taxon>
    </lineage>
</organism>
<dbReference type="InterPro" id="IPR025326">
    <property type="entry name" value="DUF4232"/>
</dbReference>
<feature type="region of interest" description="Disordered" evidence="1">
    <location>
        <begin position="31"/>
        <end position="73"/>
    </location>
</feature>
<comment type="caution">
    <text evidence="4">The sequence shown here is derived from an EMBL/GenBank/DDBJ whole genome shotgun (WGS) entry which is preliminary data.</text>
</comment>
<evidence type="ECO:0000256" key="1">
    <source>
        <dbReference type="SAM" id="MobiDB-lite"/>
    </source>
</evidence>
<feature type="chain" id="PRO_5038468661" description="DUF4232 domain-containing protein" evidence="2">
    <location>
        <begin position="26"/>
        <end position="213"/>
    </location>
</feature>
<evidence type="ECO:0000313" key="5">
    <source>
        <dbReference type="Proteomes" id="UP000567922"/>
    </source>
</evidence>
<evidence type="ECO:0000256" key="2">
    <source>
        <dbReference type="SAM" id="SignalP"/>
    </source>
</evidence>
<feature type="domain" description="DUF4232" evidence="3">
    <location>
        <begin position="73"/>
        <end position="207"/>
    </location>
</feature>
<gene>
    <name evidence="4" type="ORF">FHU29_003605</name>
</gene>
<dbReference type="Pfam" id="PF14016">
    <property type="entry name" value="DUF4232"/>
    <property type="match status" value="1"/>
</dbReference>
<dbReference type="AlphaFoldDB" id="A0A839RSM5"/>
<dbReference type="EMBL" id="JACHWS010000003">
    <property type="protein sequence ID" value="MBB3039136.1"/>
    <property type="molecule type" value="Genomic_DNA"/>
</dbReference>
<keyword evidence="2" id="KW-0732">Signal</keyword>
<dbReference type="PROSITE" id="PS51257">
    <property type="entry name" value="PROKAR_LIPOPROTEIN"/>
    <property type="match status" value="1"/>
</dbReference>
<feature type="compositionally biased region" description="Polar residues" evidence="1">
    <location>
        <begin position="36"/>
        <end position="48"/>
    </location>
</feature>
<evidence type="ECO:0000259" key="3">
    <source>
        <dbReference type="Pfam" id="PF14016"/>
    </source>
</evidence>
<dbReference type="Proteomes" id="UP000567922">
    <property type="component" value="Unassembled WGS sequence"/>
</dbReference>
<feature type="signal peptide" evidence="2">
    <location>
        <begin position="1"/>
        <end position="25"/>
    </location>
</feature>
<dbReference type="RefSeq" id="WP_064439374.1">
    <property type="nucleotide sequence ID" value="NZ_BDDI01000004.1"/>
</dbReference>
<name>A0A839RSM5_9ACTN</name>
<proteinExistence type="predicted"/>
<accession>A0A839RSM5</accession>
<evidence type="ECO:0000313" key="4">
    <source>
        <dbReference type="EMBL" id="MBB3039136.1"/>
    </source>
</evidence>
<protein>
    <recommendedName>
        <fullName evidence="3">DUF4232 domain-containing protein</fullName>
    </recommendedName>
</protein>
<sequence length="213" mass="21766">MIARTPRQIAAALGCALGLALTACTTVVEDEPATEPGTNGEQTEAQPSPETTEPQATTTAEETPAGPAHGDRCLSDELDVEIGGQEGAAGSTTYTFVFTNTGDRTCVMHGFPGVSYVTGEGGSQIGQAAERSGDVGEAIDLAPGAQASSEVEAVDVTNYPDDVCDQTDVAGFRVYPPNDFDYLFVANETTACANATTDAHQLDVSAVVAGAGE</sequence>
<keyword evidence="5" id="KW-1185">Reference proteome</keyword>
<feature type="compositionally biased region" description="Low complexity" evidence="1">
    <location>
        <begin position="49"/>
        <end position="68"/>
    </location>
</feature>